<dbReference type="Proteomes" id="UP000184603">
    <property type="component" value="Unassembled WGS sequence"/>
</dbReference>
<evidence type="ECO:0000256" key="1">
    <source>
        <dbReference type="SAM" id="Coils"/>
    </source>
</evidence>
<dbReference type="SMART" id="SM00671">
    <property type="entry name" value="SEL1"/>
    <property type="match status" value="2"/>
</dbReference>
<keyword evidence="3" id="KW-1185">Reference proteome</keyword>
<dbReference type="Gene3D" id="1.25.40.10">
    <property type="entry name" value="Tetratricopeptide repeat domain"/>
    <property type="match status" value="1"/>
</dbReference>
<evidence type="ECO:0000313" key="2">
    <source>
        <dbReference type="EMBL" id="SHO51361.1"/>
    </source>
</evidence>
<protein>
    <submittedName>
        <fullName evidence="2">Sel1 repeat-containing protein</fullName>
    </submittedName>
</protein>
<organism evidence="2 3">
    <name type="scientific">Desulfopila aestuarii DSM 18488</name>
    <dbReference type="NCBI Taxonomy" id="1121416"/>
    <lineage>
        <taxon>Bacteria</taxon>
        <taxon>Pseudomonadati</taxon>
        <taxon>Thermodesulfobacteriota</taxon>
        <taxon>Desulfobulbia</taxon>
        <taxon>Desulfobulbales</taxon>
        <taxon>Desulfocapsaceae</taxon>
        <taxon>Desulfopila</taxon>
    </lineage>
</organism>
<dbReference type="EMBL" id="FRFE01000024">
    <property type="protein sequence ID" value="SHO51361.1"/>
    <property type="molecule type" value="Genomic_DNA"/>
</dbReference>
<dbReference type="InterPro" id="IPR006597">
    <property type="entry name" value="Sel1-like"/>
</dbReference>
<proteinExistence type="predicted"/>
<dbReference type="STRING" id="1121416.SAMN02745220_03978"/>
<dbReference type="Pfam" id="PF08238">
    <property type="entry name" value="Sel1"/>
    <property type="match status" value="2"/>
</dbReference>
<sequence>MGKLIMNTGAIIKRWQCILILLLMIGIAPSNIYATEPAPHSLPPELMELQSQGKLTVRALWAWKLVPESTAGMALEFRSLGYDLLGANNEQLTTWLQQAEYGQLQLNAEQKAILTALVERMNSVTGVVPPETAQVKSAEKTSAETRVAVHDSDSSSIVGQIVEVDNSSPRTSVDTTDITQMVADLGVQADAGNTKAMLTLALLTKTGATGPPDPYRAIKLLEDAASAGEADAMAALADEYASGLWIKQDEEKARQLRQQAAEAGSQLAMWEVE</sequence>
<reference evidence="2 3" key="1">
    <citation type="submission" date="2016-12" db="EMBL/GenBank/DDBJ databases">
        <authorList>
            <person name="Song W.-J."/>
            <person name="Kurnit D.M."/>
        </authorList>
    </citation>
    <scope>NUCLEOTIDE SEQUENCE [LARGE SCALE GENOMIC DNA]</scope>
    <source>
        <strain evidence="2 3">DSM 18488</strain>
    </source>
</reference>
<feature type="coiled-coil region" evidence="1">
    <location>
        <begin position="246"/>
        <end position="273"/>
    </location>
</feature>
<keyword evidence="1" id="KW-0175">Coiled coil</keyword>
<name>A0A1M7YFJ5_9BACT</name>
<dbReference type="InterPro" id="IPR011990">
    <property type="entry name" value="TPR-like_helical_dom_sf"/>
</dbReference>
<evidence type="ECO:0000313" key="3">
    <source>
        <dbReference type="Proteomes" id="UP000184603"/>
    </source>
</evidence>
<accession>A0A1M7YFJ5</accession>
<gene>
    <name evidence="2" type="ORF">SAMN02745220_03978</name>
</gene>
<dbReference type="SUPFAM" id="SSF81901">
    <property type="entry name" value="HCP-like"/>
    <property type="match status" value="1"/>
</dbReference>
<dbReference type="AlphaFoldDB" id="A0A1M7YFJ5"/>